<dbReference type="SUPFAM" id="SSF51735">
    <property type="entry name" value="NAD(P)-binding Rossmann-fold domains"/>
    <property type="match status" value="1"/>
</dbReference>
<evidence type="ECO:0000313" key="4">
    <source>
        <dbReference type="EMBL" id="KPV40852.1"/>
    </source>
</evidence>
<dbReference type="Pfam" id="PF22725">
    <property type="entry name" value="GFO_IDH_MocA_C3"/>
    <property type="match status" value="1"/>
</dbReference>
<accession>A0A0P9CW18</accession>
<dbReference type="SUPFAM" id="SSF55347">
    <property type="entry name" value="Glyceraldehyde-3-phosphate dehydrogenase-like, C-terminal domain"/>
    <property type="match status" value="1"/>
</dbReference>
<sequence>MQSVKTGLIGCGNISSVYLKNTSMFTSFAIVQCADLDVERARERAEEFNIARYGTVADLLDNPEIELVINLTTPHVHAQISRAILEAGKHVYSEKPLAVLLQDGEDIVQMARERNLRVGVAPDTVLGAGIQTCRQLIDSGEIGTPVAATAFMMSHGHEHWHPDPAFYYQVGGGPMFDMGPYYLSALVTLLGPVRRVTGSTSIAFPERTITSSPKAGEVISVETPTHIAGVMDFHTGAIGTIVTSFDVWSEGLPCIEVYGTRGTLSVPDPNRFSGPVRILRPGSKVWDNIPITYGYNENSRGLGVADMAAAIQTGRPHRANAEMAYHVLELMHGFHIASDEGRHYELVSTCSRPLPMDEDGGVS</sequence>
<dbReference type="PANTHER" id="PTHR43818:SF11">
    <property type="entry name" value="BCDNA.GH03377"/>
    <property type="match status" value="1"/>
</dbReference>
<feature type="domain" description="GFO/IDH/MocA-like oxidoreductase" evidence="3">
    <location>
        <begin position="130"/>
        <end position="264"/>
    </location>
</feature>
<dbReference type="Gene3D" id="3.30.360.10">
    <property type="entry name" value="Dihydrodipicolinate Reductase, domain 2"/>
    <property type="match status" value="1"/>
</dbReference>
<protein>
    <submittedName>
        <fullName evidence="4">Oxidoreductase</fullName>
    </submittedName>
</protein>
<dbReference type="RefSeq" id="WP_054971217.1">
    <property type="nucleotide sequence ID" value="NZ_LJCO01000096.1"/>
</dbReference>
<comment type="caution">
    <text evidence="4">The sequence shown here is derived from an EMBL/GenBank/DDBJ whole genome shotgun (WGS) entry which is preliminary data.</text>
</comment>
<dbReference type="PANTHER" id="PTHR43818">
    <property type="entry name" value="BCDNA.GH03377"/>
    <property type="match status" value="1"/>
</dbReference>
<gene>
    <name evidence="4" type="ORF">AN477_21410</name>
</gene>
<dbReference type="PATRIC" id="fig|471514.4.peg.1788"/>
<dbReference type="Proteomes" id="UP000050482">
    <property type="component" value="Unassembled WGS sequence"/>
</dbReference>
<dbReference type="InterPro" id="IPR050463">
    <property type="entry name" value="Gfo/Idh/MocA_oxidrdct_glycsds"/>
</dbReference>
<proteinExistence type="predicted"/>
<dbReference type="InterPro" id="IPR036291">
    <property type="entry name" value="NAD(P)-bd_dom_sf"/>
</dbReference>
<dbReference type="EMBL" id="LJCO01000096">
    <property type="protein sequence ID" value="KPV40852.1"/>
    <property type="molecule type" value="Genomic_DNA"/>
</dbReference>
<dbReference type="GO" id="GO:0000166">
    <property type="term" value="F:nucleotide binding"/>
    <property type="evidence" value="ECO:0007669"/>
    <property type="project" value="InterPro"/>
</dbReference>
<organism evidence="4 5">
    <name type="scientific">Alicyclobacillus ferrooxydans</name>
    <dbReference type="NCBI Taxonomy" id="471514"/>
    <lineage>
        <taxon>Bacteria</taxon>
        <taxon>Bacillati</taxon>
        <taxon>Bacillota</taxon>
        <taxon>Bacilli</taxon>
        <taxon>Bacillales</taxon>
        <taxon>Alicyclobacillaceae</taxon>
        <taxon>Alicyclobacillus</taxon>
    </lineage>
</organism>
<dbReference type="Gene3D" id="3.40.50.720">
    <property type="entry name" value="NAD(P)-binding Rossmann-like Domain"/>
    <property type="match status" value="1"/>
</dbReference>
<evidence type="ECO:0000256" key="1">
    <source>
        <dbReference type="ARBA" id="ARBA00023002"/>
    </source>
</evidence>
<evidence type="ECO:0000259" key="2">
    <source>
        <dbReference type="Pfam" id="PF01408"/>
    </source>
</evidence>
<evidence type="ECO:0000259" key="3">
    <source>
        <dbReference type="Pfam" id="PF22725"/>
    </source>
</evidence>
<dbReference type="GO" id="GO:0016491">
    <property type="term" value="F:oxidoreductase activity"/>
    <property type="evidence" value="ECO:0007669"/>
    <property type="project" value="UniProtKB-KW"/>
</dbReference>
<name>A0A0P9CW18_9BACL</name>
<dbReference type="AlphaFoldDB" id="A0A0P9CW18"/>
<keyword evidence="5" id="KW-1185">Reference proteome</keyword>
<dbReference type="STRING" id="471514.AN477_21410"/>
<dbReference type="OrthoDB" id="9815825at2"/>
<dbReference type="Pfam" id="PF01408">
    <property type="entry name" value="GFO_IDH_MocA"/>
    <property type="match status" value="1"/>
</dbReference>
<evidence type="ECO:0000313" key="5">
    <source>
        <dbReference type="Proteomes" id="UP000050482"/>
    </source>
</evidence>
<dbReference type="InterPro" id="IPR055170">
    <property type="entry name" value="GFO_IDH_MocA-like_dom"/>
</dbReference>
<reference evidence="4 5" key="1">
    <citation type="submission" date="2015-09" db="EMBL/GenBank/DDBJ databases">
        <title>Draft genome sequence of Alicyclobacillus ferrooxydans DSM 22381.</title>
        <authorList>
            <person name="Hemp J."/>
        </authorList>
    </citation>
    <scope>NUCLEOTIDE SEQUENCE [LARGE SCALE GENOMIC DNA]</scope>
    <source>
        <strain evidence="4 5">TC-34</strain>
    </source>
</reference>
<feature type="domain" description="Gfo/Idh/MocA-like oxidoreductase N-terminal" evidence="2">
    <location>
        <begin position="5"/>
        <end position="120"/>
    </location>
</feature>
<dbReference type="InterPro" id="IPR000683">
    <property type="entry name" value="Gfo/Idh/MocA-like_OxRdtase_N"/>
</dbReference>
<keyword evidence="1" id="KW-0560">Oxidoreductase</keyword>